<evidence type="ECO:0000256" key="1">
    <source>
        <dbReference type="SAM" id="MobiDB-lite"/>
    </source>
</evidence>
<sequence>MSNLVNRKKHQKNKKKGKKGNKGNKGNKKPQQKNNRKENNAKEKHEKKDQKDQKNQIQETDQEKKEQIAKPQSRVWLVVRPLIRVIVIILIYWLYRKFFGNQHSNGQKETIMRNSMCKQEWSTEQCDKHIKRVLDIKNKHFRNN</sequence>
<evidence type="ECO:0000313" key="4">
    <source>
        <dbReference type="Proteomes" id="UP001150062"/>
    </source>
</evidence>
<evidence type="ECO:0000256" key="2">
    <source>
        <dbReference type="SAM" id="Phobius"/>
    </source>
</evidence>
<evidence type="ECO:0000313" key="3">
    <source>
        <dbReference type="EMBL" id="KAJ6235062.1"/>
    </source>
</evidence>
<keyword evidence="2" id="KW-0472">Membrane</keyword>
<feature type="compositionally biased region" description="Basic residues" evidence="1">
    <location>
        <begin position="1"/>
        <end position="31"/>
    </location>
</feature>
<gene>
    <name evidence="3" type="ORF">M0813_29042</name>
</gene>
<feature type="region of interest" description="Disordered" evidence="1">
    <location>
        <begin position="1"/>
        <end position="71"/>
    </location>
</feature>
<dbReference type="EMBL" id="JAOAOG010000266">
    <property type="protein sequence ID" value="KAJ6235062.1"/>
    <property type="molecule type" value="Genomic_DNA"/>
</dbReference>
<feature type="compositionally biased region" description="Basic and acidic residues" evidence="1">
    <location>
        <begin position="35"/>
        <end position="54"/>
    </location>
</feature>
<proteinExistence type="predicted"/>
<feature type="transmembrane region" description="Helical" evidence="2">
    <location>
        <begin position="75"/>
        <end position="95"/>
    </location>
</feature>
<keyword evidence="4" id="KW-1185">Reference proteome</keyword>
<reference evidence="3" key="1">
    <citation type="submission" date="2022-08" db="EMBL/GenBank/DDBJ databases">
        <title>Novel sulfate-reducing endosymbionts in the free-living metamonad Anaeramoeba.</title>
        <authorList>
            <person name="Jerlstrom-Hultqvist J."/>
            <person name="Cepicka I."/>
            <person name="Gallot-Lavallee L."/>
            <person name="Salas-Leiva D."/>
            <person name="Curtis B.A."/>
            <person name="Zahonova K."/>
            <person name="Pipaliya S."/>
            <person name="Dacks J."/>
            <person name="Roger A.J."/>
        </authorList>
    </citation>
    <scope>NUCLEOTIDE SEQUENCE</scope>
    <source>
        <strain evidence="3">Schooner1</strain>
    </source>
</reference>
<dbReference type="Proteomes" id="UP001150062">
    <property type="component" value="Unassembled WGS sequence"/>
</dbReference>
<accession>A0ABQ8XR21</accession>
<comment type="caution">
    <text evidence="3">The sequence shown here is derived from an EMBL/GenBank/DDBJ whole genome shotgun (WGS) entry which is preliminary data.</text>
</comment>
<keyword evidence="2" id="KW-0812">Transmembrane</keyword>
<organism evidence="3 4">
    <name type="scientific">Anaeramoeba flamelloides</name>
    <dbReference type="NCBI Taxonomy" id="1746091"/>
    <lineage>
        <taxon>Eukaryota</taxon>
        <taxon>Metamonada</taxon>
        <taxon>Anaeramoebidae</taxon>
        <taxon>Anaeramoeba</taxon>
    </lineage>
</organism>
<protein>
    <submittedName>
        <fullName evidence="3">Uncharacterized protein</fullName>
    </submittedName>
</protein>
<keyword evidence="2" id="KW-1133">Transmembrane helix</keyword>
<name>A0ABQ8XR21_9EUKA</name>